<organism evidence="11 12">
    <name type="scientific">Blepharisma stoltei</name>
    <dbReference type="NCBI Taxonomy" id="1481888"/>
    <lineage>
        <taxon>Eukaryota</taxon>
        <taxon>Sar</taxon>
        <taxon>Alveolata</taxon>
        <taxon>Ciliophora</taxon>
        <taxon>Postciliodesmatophora</taxon>
        <taxon>Heterotrichea</taxon>
        <taxon>Heterotrichida</taxon>
        <taxon>Blepharismidae</taxon>
        <taxon>Blepharisma</taxon>
    </lineage>
</organism>
<reference evidence="11" key="1">
    <citation type="submission" date="2021-09" db="EMBL/GenBank/DDBJ databases">
        <authorList>
            <consortium name="AG Swart"/>
            <person name="Singh M."/>
            <person name="Singh A."/>
            <person name="Seah K."/>
            <person name="Emmerich C."/>
        </authorList>
    </citation>
    <scope>NUCLEOTIDE SEQUENCE</scope>
    <source>
        <strain evidence="11">ATCC30299</strain>
    </source>
</reference>
<evidence type="ECO:0000313" key="12">
    <source>
        <dbReference type="Proteomes" id="UP001162131"/>
    </source>
</evidence>
<feature type="transmembrane region" description="Helical" evidence="9">
    <location>
        <begin position="341"/>
        <end position="359"/>
    </location>
</feature>
<evidence type="ECO:0000256" key="9">
    <source>
        <dbReference type="SAM" id="Phobius"/>
    </source>
</evidence>
<dbReference type="PANTHER" id="PTHR47823:SF9">
    <property type="entry name" value="CHROMOSOME UNDETERMINED SCAFFOLD_10, WHOLE GENOME SHOTGUN SEQUENCE"/>
    <property type="match status" value="1"/>
</dbReference>
<accession>A0AAU9JSB1</accession>
<feature type="transmembrane region" description="Helical" evidence="9">
    <location>
        <begin position="151"/>
        <end position="171"/>
    </location>
</feature>
<keyword evidence="6 9" id="KW-0472">Membrane</keyword>
<dbReference type="InterPro" id="IPR003938">
    <property type="entry name" value="K_chnl_volt-dep_EAG/ELK/ERG"/>
</dbReference>
<dbReference type="AlphaFoldDB" id="A0AAU9JSB1"/>
<evidence type="ECO:0000313" key="11">
    <source>
        <dbReference type="EMBL" id="CAG9323774.1"/>
    </source>
</evidence>
<dbReference type="GO" id="GO:0016020">
    <property type="term" value="C:membrane"/>
    <property type="evidence" value="ECO:0007669"/>
    <property type="project" value="UniProtKB-SubCell"/>
</dbReference>
<dbReference type="InterPro" id="IPR014710">
    <property type="entry name" value="RmlC-like_jellyroll"/>
</dbReference>
<evidence type="ECO:0000256" key="8">
    <source>
        <dbReference type="SAM" id="Coils"/>
    </source>
</evidence>
<evidence type="ECO:0000256" key="2">
    <source>
        <dbReference type="ARBA" id="ARBA00022448"/>
    </source>
</evidence>
<keyword evidence="12" id="KW-1185">Reference proteome</keyword>
<protein>
    <recommendedName>
        <fullName evidence="10">Cyclic nucleotide-binding domain-containing protein</fullName>
    </recommendedName>
</protein>
<dbReference type="InterPro" id="IPR005821">
    <property type="entry name" value="Ion_trans_dom"/>
</dbReference>
<dbReference type="EMBL" id="CAJZBQ010000035">
    <property type="protein sequence ID" value="CAG9323774.1"/>
    <property type="molecule type" value="Genomic_DNA"/>
</dbReference>
<dbReference type="PANTHER" id="PTHR47823">
    <property type="entry name" value="ION_TRANS DOMAIN-CONTAINING PROTEIN"/>
    <property type="match status" value="1"/>
</dbReference>
<evidence type="ECO:0000259" key="10">
    <source>
        <dbReference type="PROSITE" id="PS50042"/>
    </source>
</evidence>
<dbReference type="SMART" id="SM00100">
    <property type="entry name" value="cNMP"/>
    <property type="match status" value="1"/>
</dbReference>
<feature type="domain" description="Cyclic nucleotide-binding" evidence="10">
    <location>
        <begin position="476"/>
        <end position="593"/>
    </location>
</feature>
<evidence type="ECO:0000256" key="1">
    <source>
        <dbReference type="ARBA" id="ARBA00004141"/>
    </source>
</evidence>
<dbReference type="Pfam" id="PF00027">
    <property type="entry name" value="cNMP_binding"/>
    <property type="match status" value="1"/>
</dbReference>
<keyword evidence="4 9" id="KW-1133">Transmembrane helix</keyword>
<keyword evidence="3 9" id="KW-0812">Transmembrane</keyword>
<dbReference type="Gene3D" id="2.60.120.10">
    <property type="entry name" value="Jelly Rolls"/>
    <property type="match status" value="1"/>
</dbReference>
<keyword evidence="5" id="KW-0406">Ion transport</keyword>
<evidence type="ECO:0000256" key="7">
    <source>
        <dbReference type="ARBA" id="ARBA00023303"/>
    </source>
</evidence>
<keyword evidence="7" id="KW-0407">Ion channel</keyword>
<feature type="transmembrane region" description="Helical" evidence="9">
    <location>
        <begin position="183"/>
        <end position="206"/>
    </location>
</feature>
<comment type="subcellular location">
    <subcellularLocation>
        <location evidence="1">Membrane</location>
        <topology evidence="1">Multi-pass membrane protein</topology>
    </subcellularLocation>
</comment>
<keyword evidence="2" id="KW-0813">Transport</keyword>
<feature type="transmembrane region" description="Helical" evidence="9">
    <location>
        <begin position="296"/>
        <end position="320"/>
    </location>
</feature>
<keyword evidence="8" id="KW-0175">Coiled coil</keyword>
<dbReference type="Pfam" id="PF00520">
    <property type="entry name" value="Ion_trans"/>
    <property type="match status" value="1"/>
</dbReference>
<feature type="transmembrane region" description="Helical" evidence="9">
    <location>
        <begin position="227"/>
        <end position="247"/>
    </location>
</feature>
<dbReference type="InterPro" id="IPR018490">
    <property type="entry name" value="cNMP-bd_dom_sf"/>
</dbReference>
<evidence type="ECO:0000256" key="6">
    <source>
        <dbReference type="ARBA" id="ARBA00023136"/>
    </source>
</evidence>
<proteinExistence type="predicted"/>
<evidence type="ECO:0000256" key="4">
    <source>
        <dbReference type="ARBA" id="ARBA00022989"/>
    </source>
</evidence>
<feature type="transmembrane region" description="Helical" evidence="9">
    <location>
        <begin position="371"/>
        <end position="398"/>
    </location>
</feature>
<name>A0AAU9JSB1_9CILI</name>
<dbReference type="SUPFAM" id="SSF51206">
    <property type="entry name" value="cAMP-binding domain-like"/>
    <property type="match status" value="1"/>
</dbReference>
<evidence type="ECO:0000256" key="3">
    <source>
        <dbReference type="ARBA" id="ARBA00022692"/>
    </source>
</evidence>
<dbReference type="PROSITE" id="PS50042">
    <property type="entry name" value="CNMP_BINDING_3"/>
    <property type="match status" value="1"/>
</dbReference>
<dbReference type="GO" id="GO:0005249">
    <property type="term" value="F:voltage-gated potassium channel activity"/>
    <property type="evidence" value="ECO:0007669"/>
    <property type="project" value="InterPro"/>
</dbReference>
<sequence length="700" mass="81034">MIFNYEDEDPDYFAMKRARKLQPRANNNSQGSVESFESVSYINATWNDDNSGSLTNRRREYYSNCPIKNEWVKALFQKAHTKMRGLLLFKAMLRDLRLYGTGSNLFDAFNSYKKHIQCIIKSKTFTRESDHSGEIVKKHRLFHPSSKFKQFWNILLLFFLMYTFTVIPWEVAFMDENIGDTSFWINTSCDFFFLCDVLVNLNTAIYDSRGKLVYSRIEIFKDYLKGMLLVDLISIFPFYLLSLGPGASRANSFMRFLRMTRMTKIVRAKKLASIIKSLTGSEKLDYFLDNYQGARIMGIFFTVMILTHFISCIWIFSAKLDNYNPNTWIVKNGYIDSSEMRIYLASFYWAITTLATVGFGDISSHTQTEMIISICWMLFGISFFSFSMGTLASVLSNLDEKSAIIKSKLQLVELFSNDIKLPKYLTKQVIKKVKEHLRELVLDDAERSKLISSIPKALRFEIGKALFDHAVDKIAFFKNKDEALIADIVPRLSRVTFQEREIIYKKNDYADNMYFIVEGKVSYVYGTKHFIFKNMIEGSYFGEIELLSQKPRDFSAMSRIDCVLLAMKKNIFEMMLEQHPQVAQQLKATAAERNKKNLQARKEIIDLLELVELKKETSLKQLAGTKKRVKQKASASADLSTQSMIDSFTGIDIKKEITNMNENVENLENKLSKALKLLENSHSKTSGLPPLHPKRKYNLY</sequence>
<dbReference type="Proteomes" id="UP001162131">
    <property type="component" value="Unassembled WGS sequence"/>
</dbReference>
<dbReference type="CDD" id="cd00038">
    <property type="entry name" value="CAP_ED"/>
    <property type="match status" value="1"/>
</dbReference>
<dbReference type="PRINTS" id="PR01463">
    <property type="entry name" value="EAGCHANLFMLY"/>
</dbReference>
<gene>
    <name evidence="11" type="ORF">BSTOLATCC_MIC34810</name>
</gene>
<dbReference type="Gene3D" id="1.10.287.70">
    <property type="match status" value="1"/>
</dbReference>
<feature type="coiled-coil region" evidence="8">
    <location>
        <begin position="650"/>
        <end position="684"/>
    </location>
</feature>
<dbReference type="FunFam" id="1.10.287.70:FF:000123">
    <property type="entry name" value="Potassium channel KAT3"/>
    <property type="match status" value="1"/>
</dbReference>
<dbReference type="SUPFAM" id="SSF81324">
    <property type="entry name" value="Voltage-gated potassium channels"/>
    <property type="match status" value="1"/>
</dbReference>
<evidence type="ECO:0000256" key="5">
    <source>
        <dbReference type="ARBA" id="ARBA00023065"/>
    </source>
</evidence>
<comment type="caution">
    <text evidence="11">The sequence shown here is derived from an EMBL/GenBank/DDBJ whole genome shotgun (WGS) entry which is preliminary data.</text>
</comment>
<dbReference type="InterPro" id="IPR000595">
    <property type="entry name" value="cNMP-bd_dom"/>
</dbReference>